<dbReference type="EMBL" id="HBKO01015907">
    <property type="protein sequence ID" value="CAE2213920.1"/>
    <property type="molecule type" value="Transcribed_RNA"/>
</dbReference>
<gene>
    <name evidence="2" type="ORF">CPOL0286_LOCUS7271</name>
</gene>
<reference evidence="2" key="1">
    <citation type="submission" date="2021-01" db="EMBL/GenBank/DDBJ databases">
        <authorList>
            <person name="Corre E."/>
            <person name="Pelletier E."/>
            <person name="Niang G."/>
            <person name="Scheremetjew M."/>
            <person name="Finn R."/>
            <person name="Kale V."/>
            <person name="Holt S."/>
            <person name="Cochrane G."/>
            <person name="Meng A."/>
            <person name="Brown T."/>
            <person name="Cohen L."/>
        </authorList>
    </citation>
    <scope>NUCLEOTIDE SEQUENCE</scope>
    <source>
        <strain evidence="2">UIO037</strain>
    </source>
</reference>
<feature type="compositionally biased region" description="Basic and acidic residues" evidence="1">
    <location>
        <begin position="11"/>
        <end position="20"/>
    </location>
</feature>
<organism evidence="2">
    <name type="scientific">Prymnesium polylepis</name>
    <dbReference type="NCBI Taxonomy" id="72548"/>
    <lineage>
        <taxon>Eukaryota</taxon>
        <taxon>Haptista</taxon>
        <taxon>Haptophyta</taxon>
        <taxon>Prymnesiophyceae</taxon>
        <taxon>Prymnesiales</taxon>
        <taxon>Prymnesiaceae</taxon>
        <taxon>Prymnesium</taxon>
    </lineage>
</organism>
<dbReference type="AlphaFoldDB" id="A0A6T7YZP7"/>
<proteinExistence type="predicted"/>
<feature type="region of interest" description="Disordered" evidence="1">
    <location>
        <begin position="1"/>
        <end position="25"/>
    </location>
</feature>
<protein>
    <submittedName>
        <fullName evidence="2">Uncharacterized protein</fullName>
    </submittedName>
</protein>
<name>A0A6T7YZP7_9EUKA</name>
<evidence type="ECO:0000313" key="2">
    <source>
        <dbReference type="EMBL" id="CAE2213920.1"/>
    </source>
</evidence>
<accession>A0A6T7YZP7</accession>
<evidence type="ECO:0000256" key="1">
    <source>
        <dbReference type="SAM" id="MobiDB-lite"/>
    </source>
</evidence>
<sequence length="212" mass="23579">MDSWLSACETGKARSPERSDSSPCSIDTTFQNLMVPAKKGDATGWKVTGANGESFMEELQWETIEDPAHSALPACTLERREKIFNHVYHHDGLVFYRHDPADTRRRNSTPSMRVQVTSIVGQPRAQLVMWSPTERSEYWYSPGFSALQVGANYVMLGEPTQRETYFTYAIALGKGDAVSIRKFGIDGHADLLSDEVLTLSNGGVDDDGWALL</sequence>